<keyword evidence="6" id="KW-0732">Signal</keyword>
<dbReference type="AlphaFoldDB" id="A0A1X2IBY4"/>
<keyword evidence="9" id="KW-1185">Reference proteome</keyword>
<dbReference type="InterPro" id="IPR000832">
    <property type="entry name" value="GPCR_2_secretin-like"/>
</dbReference>
<evidence type="ECO:0000313" key="8">
    <source>
        <dbReference type="EMBL" id="ORZ13575.1"/>
    </source>
</evidence>
<feature type="transmembrane region" description="Helical" evidence="5">
    <location>
        <begin position="512"/>
        <end position="533"/>
    </location>
</feature>
<dbReference type="OrthoDB" id="26203at2759"/>
<feature type="transmembrane region" description="Helical" evidence="5">
    <location>
        <begin position="382"/>
        <end position="406"/>
    </location>
</feature>
<evidence type="ECO:0000256" key="6">
    <source>
        <dbReference type="SAM" id="SignalP"/>
    </source>
</evidence>
<dbReference type="EMBL" id="MCGE01000016">
    <property type="protein sequence ID" value="ORZ13575.1"/>
    <property type="molecule type" value="Genomic_DNA"/>
</dbReference>
<gene>
    <name evidence="8" type="ORF">BCR42DRAFT_418582</name>
</gene>
<sequence>MLTRLATLLVVTTTSIGFVYCQNTTTQCVQYPADGICANYIKTPIYTQIGVNATDQQFLSTLPKLKQTMGAIDPSCVDTYYRYACSSSYPACSTNGGKTTLLGGCLSTCNEVKRTCGLLFNLTNQTHLLPDCSAISPSTNSPLQSDNSCNLIPPTVDDQHSGLNLSALPANTVLANCPAPFLIDPIAREDPTKSTNSISCRFGCCVPCPYQNYFYYEGWTEHAFFATDILRSVSAVAVFFIMFSYLVLPDKRRHPSLLILNFSIAMFLFSVVAFFSVGDPKKLQCADSITPSTQQNNNLCAAQGAILMFSSLATVLWCSALIINLHLHTVWSSNFFTNRYLLLNLICWGIPAAFMGTALGMNQIQYEFANLCLVSLEEIFNLFFYPMAAIVIPSFVLHMCTFLYIAKIAVREGIESDMSQSASNASVGKTQRAIRHKHVIQAVHIQWRALLLAVIACATVLFYWIFYFTQIRHVSDLANDVSILDSWLQCMITPGNTQNSCVDIVSGHLPPFGLMVAAEALVSVIGISVFLVFAKRSIFIEWNDLIYNVRVYLGGRDKAEKHGEQFFQL</sequence>
<keyword evidence="3 5" id="KW-1133">Transmembrane helix</keyword>
<proteinExistence type="predicted"/>
<evidence type="ECO:0000256" key="4">
    <source>
        <dbReference type="ARBA" id="ARBA00023136"/>
    </source>
</evidence>
<comment type="subcellular location">
    <subcellularLocation>
        <location evidence="1">Membrane</location>
        <topology evidence="1">Multi-pass membrane protein</topology>
    </subcellularLocation>
</comment>
<dbReference type="GO" id="GO:0004930">
    <property type="term" value="F:G protein-coupled receptor activity"/>
    <property type="evidence" value="ECO:0007669"/>
    <property type="project" value="InterPro"/>
</dbReference>
<dbReference type="Gene3D" id="1.10.2000.10">
    <property type="entry name" value="Frizzled cysteine-rich domain"/>
    <property type="match status" value="1"/>
</dbReference>
<feature type="chain" id="PRO_5013140679" description="G-protein coupled receptors family 2 profile 2 domain-containing protein" evidence="6">
    <location>
        <begin position="22"/>
        <end position="569"/>
    </location>
</feature>
<name>A0A1X2IBY4_9FUNG</name>
<evidence type="ECO:0000256" key="5">
    <source>
        <dbReference type="SAM" id="Phobius"/>
    </source>
</evidence>
<feature type="signal peptide" evidence="6">
    <location>
        <begin position="1"/>
        <end position="21"/>
    </location>
</feature>
<dbReference type="InterPro" id="IPR053247">
    <property type="entry name" value="GPCR_GPR1/git3-like"/>
</dbReference>
<organism evidence="8 9">
    <name type="scientific">Absidia repens</name>
    <dbReference type="NCBI Taxonomy" id="90262"/>
    <lineage>
        <taxon>Eukaryota</taxon>
        <taxon>Fungi</taxon>
        <taxon>Fungi incertae sedis</taxon>
        <taxon>Mucoromycota</taxon>
        <taxon>Mucoromycotina</taxon>
        <taxon>Mucoromycetes</taxon>
        <taxon>Mucorales</taxon>
        <taxon>Cunninghamellaceae</taxon>
        <taxon>Absidia</taxon>
    </lineage>
</organism>
<feature type="transmembrane region" description="Helical" evidence="5">
    <location>
        <begin position="340"/>
        <end position="362"/>
    </location>
</feature>
<feature type="domain" description="G-protein coupled receptors family 2 profile 2" evidence="7">
    <location>
        <begin position="223"/>
        <end position="408"/>
    </location>
</feature>
<protein>
    <recommendedName>
        <fullName evidence="7">G-protein coupled receptors family 2 profile 2 domain-containing protein</fullName>
    </recommendedName>
</protein>
<evidence type="ECO:0000256" key="1">
    <source>
        <dbReference type="ARBA" id="ARBA00004141"/>
    </source>
</evidence>
<evidence type="ECO:0000256" key="3">
    <source>
        <dbReference type="ARBA" id="ARBA00022989"/>
    </source>
</evidence>
<dbReference type="GO" id="GO:0007166">
    <property type="term" value="P:cell surface receptor signaling pathway"/>
    <property type="evidence" value="ECO:0007669"/>
    <property type="project" value="InterPro"/>
</dbReference>
<keyword evidence="4 5" id="KW-0472">Membrane</keyword>
<dbReference type="Pfam" id="PF00002">
    <property type="entry name" value="7tm_2"/>
    <property type="match status" value="1"/>
</dbReference>
<dbReference type="PANTHER" id="PTHR42058:SF1">
    <property type="entry name" value="G-PROTEIN COUPLED RECEPTORS FAMILY 2 PROFILE 2 DOMAIN-CONTAINING PROTEIN"/>
    <property type="match status" value="1"/>
</dbReference>
<dbReference type="PANTHER" id="PTHR42058">
    <property type="entry name" value="G_PROTEIN_RECEP_F2_4 DOMAIN-CONTAINING PROTEIN"/>
    <property type="match status" value="1"/>
</dbReference>
<dbReference type="InterPro" id="IPR036790">
    <property type="entry name" value="Frizzled_dom_sf"/>
</dbReference>
<keyword evidence="2 5" id="KW-0812">Transmembrane</keyword>
<feature type="transmembrane region" description="Helical" evidence="5">
    <location>
        <begin position="445"/>
        <end position="466"/>
    </location>
</feature>
<evidence type="ECO:0000313" key="9">
    <source>
        <dbReference type="Proteomes" id="UP000193560"/>
    </source>
</evidence>
<reference evidence="8 9" key="1">
    <citation type="submission" date="2016-07" db="EMBL/GenBank/DDBJ databases">
        <title>Pervasive Adenine N6-methylation of Active Genes in Fungi.</title>
        <authorList>
            <consortium name="DOE Joint Genome Institute"/>
            <person name="Mondo S.J."/>
            <person name="Dannebaum R.O."/>
            <person name="Kuo R.C."/>
            <person name="Labutti K."/>
            <person name="Haridas S."/>
            <person name="Kuo A."/>
            <person name="Salamov A."/>
            <person name="Ahrendt S.R."/>
            <person name="Lipzen A."/>
            <person name="Sullivan W."/>
            <person name="Andreopoulos W.B."/>
            <person name="Clum A."/>
            <person name="Lindquist E."/>
            <person name="Daum C."/>
            <person name="Ramamoorthy G.K."/>
            <person name="Gryganskyi A."/>
            <person name="Culley D."/>
            <person name="Magnuson J.K."/>
            <person name="James T.Y."/>
            <person name="O'Malley M.A."/>
            <person name="Stajich J.E."/>
            <person name="Spatafora J.W."/>
            <person name="Visel A."/>
            <person name="Grigoriev I.V."/>
        </authorList>
    </citation>
    <scope>NUCLEOTIDE SEQUENCE [LARGE SCALE GENOMIC DNA]</scope>
    <source>
        <strain evidence="8 9">NRRL 1336</strain>
    </source>
</reference>
<comment type="caution">
    <text evidence="8">The sequence shown here is derived from an EMBL/GenBank/DDBJ whole genome shotgun (WGS) entry which is preliminary data.</text>
</comment>
<dbReference type="GO" id="GO:0016020">
    <property type="term" value="C:membrane"/>
    <property type="evidence" value="ECO:0007669"/>
    <property type="project" value="UniProtKB-SubCell"/>
</dbReference>
<dbReference type="Proteomes" id="UP000193560">
    <property type="component" value="Unassembled WGS sequence"/>
</dbReference>
<dbReference type="InterPro" id="IPR017981">
    <property type="entry name" value="GPCR_2-like_7TM"/>
</dbReference>
<evidence type="ECO:0000256" key="2">
    <source>
        <dbReference type="ARBA" id="ARBA00022692"/>
    </source>
</evidence>
<accession>A0A1X2IBY4</accession>
<dbReference type="Gene3D" id="1.20.1070.10">
    <property type="entry name" value="Rhodopsin 7-helix transmembrane proteins"/>
    <property type="match status" value="1"/>
</dbReference>
<evidence type="ECO:0000259" key="7">
    <source>
        <dbReference type="PROSITE" id="PS50261"/>
    </source>
</evidence>
<feature type="transmembrane region" description="Helical" evidence="5">
    <location>
        <begin position="229"/>
        <end position="248"/>
    </location>
</feature>
<dbReference type="STRING" id="90262.A0A1X2IBY4"/>
<dbReference type="PROSITE" id="PS50261">
    <property type="entry name" value="G_PROTEIN_RECEP_F2_4"/>
    <property type="match status" value="1"/>
</dbReference>
<feature type="transmembrane region" description="Helical" evidence="5">
    <location>
        <begin position="257"/>
        <end position="277"/>
    </location>
</feature>
<feature type="transmembrane region" description="Helical" evidence="5">
    <location>
        <begin position="305"/>
        <end position="328"/>
    </location>
</feature>